<gene>
    <name evidence="5" type="ORF">EZS28_027786</name>
</gene>
<protein>
    <submittedName>
        <fullName evidence="5">Putative CEN2 protein</fullName>
    </submittedName>
</protein>
<dbReference type="Gene3D" id="1.10.238.10">
    <property type="entry name" value="EF-hand"/>
    <property type="match status" value="2"/>
</dbReference>
<dbReference type="InterPro" id="IPR002048">
    <property type="entry name" value="EF_hand_dom"/>
</dbReference>
<dbReference type="EMBL" id="SNRW01010357">
    <property type="protein sequence ID" value="KAA6376687.1"/>
    <property type="molecule type" value="Genomic_DNA"/>
</dbReference>
<comment type="caution">
    <text evidence="5">The sequence shown here is derived from an EMBL/GenBank/DDBJ whole genome shotgun (WGS) entry which is preliminary data.</text>
</comment>
<dbReference type="GO" id="GO:0005509">
    <property type="term" value="F:calcium ion binding"/>
    <property type="evidence" value="ECO:0007669"/>
    <property type="project" value="InterPro"/>
</dbReference>
<name>A0A5J4V256_9EUKA</name>
<evidence type="ECO:0000256" key="1">
    <source>
        <dbReference type="ARBA" id="ARBA00022737"/>
    </source>
</evidence>
<evidence type="ECO:0000256" key="2">
    <source>
        <dbReference type="ARBA" id="ARBA00022837"/>
    </source>
</evidence>
<proteinExistence type="predicted"/>
<accession>A0A5J4V256</accession>
<reference evidence="5 6" key="1">
    <citation type="submission" date="2019-03" db="EMBL/GenBank/DDBJ databases">
        <title>Single cell metagenomics reveals metabolic interactions within the superorganism composed of flagellate Streblomastix strix and complex community of Bacteroidetes bacteria on its surface.</title>
        <authorList>
            <person name="Treitli S.C."/>
            <person name="Kolisko M."/>
            <person name="Husnik F."/>
            <person name="Keeling P."/>
            <person name="Hampl V."/>
        </authorList>
    </citation>
    <scope>NUCLEOTIDE SEQUENCE [LARGE SCALE GENOMIC DNA]</scope>
    <source>
        <strain evidence="5">ST1C</strain>
    </source>
</reference>
<keyword evidence="2" id="KW-0106">Calcium</keyword>
<dbReference type="PANTHER" id="PTHR23048:SF59">
    <property type="entry name" value="EF-HAND SUPERFAMILY PROTEIN"/>
    <property type="match status" value="1"/>
</dbReference>
<sequence>MASKTQKDSQPVDANEAAGRTDKKGKKAGRQQVTETQREEIRKAFDCFDTDGSGSVNALTALKVTLTVLGFQPKIQDLKLLLAKERGDMNVDENTQLDFNTFLDIVTEMMGTPPPEREFYKAFYQMGGDAEKSIGVNELHAVAKKLGMKMTNEEVEEMIYQTLPREQQNAVHQGKIQLAKQRCNLQDFLRMMKKTGQC</sequence>
<dbReference type="InterPro" id="IPR011992">
    <property type="entry name" value="EF-hand-dom_pair"/>
</dbReference>
<dbReference type="Proteomes" id="UP000324800">
    <property type="component" value="Unassembled WGS sequence"/>
</dbReference>
<evidence type="ECO:0000259" key="4">
    <source>
        <dbReference type="PROSITE" id="PS50222"/>
    </source>
</evidence>
<feature type="domain" description="EF-hand" evidence="4">
    <location>
        <begin position="36"/>
        <end position="71"/>
    </location>
</feature>
<organism evidence="5 6">
    <name type="scientific">Streblomastix strix</name>
    <dbReference type="NCBI Taxonomy" id="222440"/>
    <lineage>
        <taxon>Eukaryota</taxon>
        <taxon>Metamonada</taxon>
        <taxon>Preaxostyla</taxon>
        <taxon>Oxymonadida</taxon>
        <taxon>Streblomastigidae</taxon>
        <taxon>Streblomastix</taxon>
    </lineage>
</organism>
<dbReference type="OrthoDB" id="26525at2759"/>
<dbReference type="GO" id="GO:0016460">
    <property type="term" value="C:myosin II complex"/>
    <property type="evidence" value="ECO:0007669"/>
    <property type="project" value="TreeGrafter"/>
</dbReference>
<dbReference type="PROSITE" id="PS50222">
    <property type="entry name" value="EF_HAND_2"/>
    <property type="match status" value="1"/>
</dbReference>
<feature type="region of interest" description="Disordered" evidence="3">
    <location>
        <begin position="1"/>
        <end position="37"/>
    </location>
</feature>
<dbReference type="SUPFAM" id="SSF47473">
    <property type="entry name" value="EF-hand"/>
    <property type="match status" value="1"/>
</dbReference>
<keyword evidence="1" id="KW-0677">Repeat</keyword>
<evidence type="ECO:0000313" key="6">
    <source>
        <dbReference type="Proteomes" id="UP000324800"/>
    </source>
</evidence>
<dbReference type="PANTHER" id="PTHR23048">
    <property type="entry name" value="MYOSIN LIGHT CHAIN 1, 3"/>
    <property type="match status" value="1"/>
</dbReference>
<dbReference type="InterPro" id="IPR050230">
    <property type="entry name" value="CALM/Myosin/TropC-like"/>
</dbReference>
<evidence type="ECO:0000313" key="5">
    <source>
        <dbReference type="EMBL" id="KAA6376687.1"/>
    </source>
</evidence>
<dbReference type="FunFam" id="1.10.238.10:FF:000001">
    <property type="entry name" value="Calmodulin 1"/>
    <property type="match status" value="1"/>
</dbReference>
<dbReference type="AlphaFoldDB" id="A0A5J4V256"/>
<evidence type="ECO:0000256" key="3">
    <source>
        <dbReference type="SAM" id="MobiDB-lite"/>
    </source>
</evidence>